<dbReference type="GO" id="GO:0016020">
    <property type="term" value="C:membrane"/>
    <property type="evidence" value="ECO:0007669"/>
    <property type="project" value="InterPro"/>
</dbReference>
<gene>
    <name evidence="5" type="ORF">SKTS_35760</name>
</gene>
<reference evidence="6" key="1">
    <citation type="submission" date="2020-03" db="EMBL/GenBank/DDBJ databases">
        <title>Complete genome sequence of sulfur-oxidizing bacterium skT11.</title>
        <authorList>
            <person name="Kanda M."/>
            <person name="Kojima H."/>
            <person name="Fukui M."/>
        </authorList>
    </citation>
    <scope>NUCLEOTIDE SEQUENCE [LARGE SCALE GENOMIC DNA]</scope>
    <source>
        <strain evidence="6">skT11</strain>
    </source>
</reference>
<proteinExistence type="predicted"/>
<keyword evidence="1" id="KW-1133">Transmembrane helix</keyword>
<evidence type="ECO:0000259" key="3">
    <source>
        <dbReference type="PROSITE" id="PS50885"/>
    </source>
</evidence>
<dbReference type="InterPro" id="IPR035965">
    <property type="entry name" value="PAS-like_dom_sf"/>
</dbReference>
<dbReference type="InterPro" id="IPR001633">
    <property type="entry name" value="EAL_dom"/>
</dbReference>
<dbReference type="CDD" id="cd06225">
    <property type="entry name" value="HAMP"/>
    <property type="match status" value="1"/>
</dbReference>
<organism evidence="5 6">
    <name type="scientific">Sulfurimicrobium lacus</name>
    <dbReference type="NCBI Taxonomy" id="2715678"/>
    <lineage>
        <taxon>Bacteria</taxon>
        <taxon>Pseudomonadati</taxon>
        <taxon>Pseudomonadota</taxon>
        <taxon>Betaproteobacteria</taxon>
        <taxon>Nitrosomonadales</taxon>
        <taxon>Sulfuricellaceae</taxon>
        <taxon>Sulfurimicrobium</taxon>
    </lineage>
</organism>
<dbReference type="Pfam" id="PF08448">
    <property type="entry name" value="PAS_4"/>
    <property type="match status" value="1"/>
</dbReference>
<protein>
    <recommendedName>
        <fullName evidence="7">GGDEF domain-containing protein</fullName>
    </recommendedName>
</protein>
<dbReference type="NCBIfam" id="TIGR00254">
    <property type="entry name" value="GGDEF"/>
    <property type="match status" value="1"/>
</dbReference>
<name>A0A6F8VH62_9PROT</name>
<evidence type="ECO:0000259" key="2">
    <source>
        <dbReference type="PROSITE" id="PS50883"/>
    </source>
</evidence>
<dbReference type="InterPro" id="IPR029787">
    <property type="entry name" value="Nucleotide_cyclase"/>
</dbReference>
<dbReference type="Gene3D" id="3.30.70.270">
    <property type="match status" value="1"/>
</dbReference>
<feature type="transmembrane region" description="Helical" evidence="1">
    <location>
        <begin position="162"/>
        <end position="183"/>
    </location>
</feature>
<evidence type="ECO:0000313" key="5">
    <source>
        <dbReference type="EMBL" id="BCB28690.1"/>
    </source>
</evidence>
<dbReference type="SUPFAM" id="SSF55785">
    <property type="entry name" value="PYP-like sensor domain (PAS domain)"/>
    <property type="match status" value="1"/>
</dbReference>
<dbReference type="CDD" id="cd00130">
    <property type="entry name" value="PAS"/>
    <property type="match status" value="1"/>
</dbReference>
<keyword evidence="1" id="KW-0472">Membrane</keyword>
<dbReference type="SMART" id="SM00267">
    <property type="entry name" value="GGDEF"/>
    <property type="match status" value="1"/>
</dbReference>
<dbReference type="Gene3D" id="3.20.20.450">
    <property type="entry name" value="EAL domain"/>
    <property type="match status" value="1"/>
</dbReference>
<dbReference type="Pfam" id="PF00563">
    <property type="entry name" value="EAL"/>
    <property type="match status" value="1"/>
</dbReference>
<dbReference type="SUPFAM" id="SSF141868">
    <property type="entry name" value="EAL domain-like"/>
    <property type="match status" value="1"/>
</dbReference>
<evidence type="ECO:0000256" key="1">
    <source>
        <dbReference type="SAM" id="Phobius"/>
    </source>
</evidence>
<dbReference type="EMBL" id="AP022853">
    <property type="protein sequence ID" value="BCB28690.1"/>
    <property type="molecule type" value="Genomic_DNA"/>
</dbReference>
<dbReference type="PROSITE" id="PS50887">
    <property type="entry name" value="GGDEF"/>
    <property type="match status" value="1"/>
</dbReference>
<sequence length="806" mass="90573">MKKAFLSLRAKLVLITVIIEVLMLALLVSNNNRLTQDSLMEQAQLRLREYGLLFNTALAPSLVAKDYSTLQEILGESRKNNGIAYLILTDTTGRVIAADGWSPGEALPKLDRDLAVSVREAHQIFDTELPIHIAGQTYGTLRYGIDTRFMQEAQSRLLQQSLLIAGVALLLSVVLLTAAGLWLTRHLGRLSAASRAVAEGNFDISLQIDSRDEIGQLTQPFNTMARAVSARISELETSQEMQRRYLNQAQEEHARLISLLSAMNFGVLFVNQDETVMYYNPAFVRIWMIPERNDLIGRPVAEVLRHSANMLAQPDHFSKHFLQVVTAREVSDTFEIGLADGRTVTQMSYPVHDPKNRFIGRLWVYEDITRERQTAEQLIYLAERDSLTGLYNRHRFQDELARALSEAERRDFQVALLFFDLDEFKYVNDTFGHRAGDAMLIRVAGEVGTIVRNNELLSRLGGDEFAVLVSDVDIAQAEALAERIVRAIAHIPLRFDGHNLRLTTSLGIAFYPAHASTAEELIAHADSAMYQAKQAGKNTWRTYRPELDDSLTMVRHLSWNERISRALEQDPLLLHFQGVYHAQTGKLAHLEALVRMIDTENPDQLIMPGHFISHAEKSGKIRDIDRWVIGATIAMLASSTKVPPIAVNISGRSFDDPTLPQYISEQLTRRGVAPQRLLVELTETSAVTDLHDAQRFIESLRQTGCPVCLDDFGTGFSSFAYLKHLNADILKIDGLFIRNLTNDHDNQVFVKAIVDVARGMKKTTVAEFVENEDILEMLRRFGVDLVQGYHLDMPRADHPALSAAGE</sequence>
<dbReference type="PROSITE" id="PS50883">
    <property type="entry name" value="EAL"/>
    <property type="match status" value="1"/>
</dbReference>
<dbReference type="InterPro" id="IPR000014">
    <property type="entry name" value="PAS"/>
</dbReference>
<feature type="domain" description="HAMP" evidence="3">
    <location>
        <begin position="181"/>
        <end position="233"/>
    </location>
</feature>
<dbReference type="SMART" id="SM00304">
    <property type="entry name" value="HAMP"/>
    <property type="match status" value="1"/>
</dbReference>
<dbReference type="InterPro" id="IPR052155">
    <property type="entry name" value="Biofilm_reg_signaling"/>
</dbReference>
<dbReference type="GO" id="GO:0003824">
    <property type="term" value="F:catalytic activity"/>
    <property type="evidence" value="ECO:0007669"/>
    <property type="project" value="UniProtKB-ARBA"/>
</dbReference>
<dbReference type="InterPro" id="IPR003660">
    <property type="entry name" value="HAMP_dom"/>
</dbReference>
<dbReference type="FunFam" id="3.30.70.270:FF:000001">
    <property type="entry name" value="Diguanylate cyclase domain protein"/>
    <property type="match status" value="1"/>
</dbReference>
<feature type="domain" description="EAL" evidence="2">
    <location>
        <begin position="556"/>
        <end position="806"/>
    </location>
</feature>
<dbReference type="Proteomes" id="UP000502260">
    <property type="component" value="Chromosome"/>
</dbReference>
<dbReference type="SUPFAM" id="SSF55073">
    <property type="entry name" value="Nucleotide cyclase"/>
    <property type="match status" value="1"/>
</dbReference>
<dbReference type="KEGG" id="slac:SKTS_35760"/>
<dbReference type="SUPFAM" id="SSF158472">
    <property type="entry name" value="HAMP domain-like"/>
    <property type="match status" value="1"/>
</dbReference>
<evidence type="ECO:0008006" key="7">
    <source>
        <dbReference type="Google" id="ProtNLM"/>
    </source>
</evidence>
<dbReference type="RefSeq" id="WP_173068507.1">
    <property type="nucleotide sequence ID" value="NZ_AP022853.1"/>
</dbReference>
<feature type="domain" description="GGDEF" evidence="4">
    <location>
        <begin position="412"/>
        <end position="545"/>
    </location>
</feature>
<dbReference type="PANTHER" id="PTHR44757:SF4">
    <property type="entry name" value="DIGUANYLATE CYCLASE DGCE-RELATED"/>
    <property type="match status" value="1"/>
</dbReference>
<dbReference type="AlphaFoldDB" id="A0A6F8VH62"/>
<dbReference type="Pfam" id="PF00672">
    <property type="entry name" value="HAMP"/>
    <property type="match status" value="1"/>
</dbReference>
<evidence type="ECO:0000259" key="4">
    <source>
        <dbReference type="PROSITE" id="PS50887"/>
    </source>
</evidence>
<dbReference type="Gene3D" id="6.10.340.10">
    <property type="match status" value="1"/>
</dbReference>
<dbReference type="Pfam" id="PF00990">
    <property type="entry name" value="GGDEF"/>
    <property type="match status" value="1"/>
</dbReference>
<dbReference type="PROSITE" id="PS50885">
    <property type="entry name" value="HAMP"/>
    <property type="match status" value="1"/>
</dbReference>
<keyword evidence="6" id="KW-1185">Reference proteome</keyword>
<dbReference type="SMART" id="SM00052">
    <property type="entry name" value="EAL"/>
    <property type="match status" value="1"/>
</dbReference>
<keyword evidence="1" id="KW-0812">Transmembrane</keyword>
<accession>A0A6F8VH62</accession>
<dbReference type="InterPro" id="IPR035919">
    <property type="entry name" value="EAL_sf"/>
</dbReference>
<dbReference type="CDD" id="cd01949">
    <property type="entry name" value="GGDEF"/>
    <property type="match status" value="1"/>
</dbReference>
<dbReference type="InterPro" id="IPR043128">
    <property type="entry name" value="Rev_trsase/Diguanyl_cyclase"/>
</dbReference>
<dbReference type="PANTHER" id="PTHR44757">
    <property type="entry name" value="DIGUANYLATE CYCLASE DGCP"/>
    <property type="match status" value="1"/>
</dbReference>
<evidence type="ECO:0000313" key="6">
    <source>
        <dbReference type="Proteomes" id="UP000502260"/>
    </source>
</evidence>
<dbReference type="InterPro" id="IPR000160">
    <property type="entry name" value="GGDEF_dom"/>
</dbReference>
<dbReference type="GO" id="GO:0007165">
    <property type="term" value="P:signal transduction"/>
    <property type="evidence" value="ECO:0007669"/>
    <property type="project" value="InterPro"/>
</dbReference>
<dbReference type="CDD" id="cd01948">
    <property type="entry name" value="EAL"/>
    <property type="match status" value="1"/>
</dbReference>
<feature type="transmembrane region" description="Helical" evidence="1">
    <location>
        <begin position="12"/>
        <end position="30"/>
    </location>
</feature>
<dbReference type="InterPro" id="IPR013656">
    <property type="entry name" value="PAS_4"/>
</dbReference>
<dbReference type="Gene3D" id="3.30.450.20">
    <property type="entry name" value="PAS domain"/>
    <property type="match status" value="1"/>
</dbReference>